<reference evidence="1" key="1">
    <citation type="submission" date="2017-07" db="EMBL/GenBank/DDBJ databases">
        <title>Taro Niue Genome Assembly and Annotation.</title>
        <authorList>
            <person name="Atibalentja N."/>
            <person name="Keating K."/>
            <person name="Fields C.J."/>
        </authorList>
    </citation>
    <scope>NUCLEOTIDE SEQUENCE</scope>
    <source>
        <strain evidence="1">Niue_2</strain>
        <tissue evidence="1">Leaf</tissue>
    </source>
</reference>
<comment type="caution">
    <text evidence="1">The sequence shown here is derived from an EMBL/GenBank/DDBJ whole genome shotgun (WGS) entry which is preliminary data.</text>
</comment>
<sequence length="138" mass="15005">MSVCYAKHQESILPRLTSTLGRSSPGLDRAPIAQALDQVLDRSPTLCRTNSVDTRSSGVDTMLQTQDKIMQNWSGSVDTSSDVGQCVDTSTGGVDTRSVFQKTFWVNWDSVSTLAQVVSTLEAFPEHHLGGFGTVCRH</sequence>
<evidence type="ECO:0000313" key="2">
    <source>
        <dbReference type="Proteomes" id="UP000652761"/>
    </source>
</evidence>
<proteinExistence type="predicted"/>
<name>A0A843VMJ8_COLES</name>
<organism evidence="1 2">
    <name type="scientific">Colocasia esculenta</name>
    <name type="common">Wild taro</name>
    <name type="synonym">Arum esculentum</name>
    <dbReference type="NCBI Taxonomy" id="4460"/>
    <lineage>
        <taxon>Eukaryota</taxon>
        <taxon>Viridiplantae</taxon>
        <taxon>Streptophyta</taxon>
        <taxon>Embryophyta</taxon>
        <taxon>Tracheophyta</taxon>
        <taxon>Spermatophyta</taxon>
        <taxon>Magnoliopsida</taxon>
        <taxon>Liliopsida</taxon>
        <taxon>Araceae</taxon>
        <taxon>Aroideae</taxon>
        <taxon>Colocasieae</taxon>
        <taxon>Colocasia</taxon>
    </lineage>
</organism>
<protein>
    <submittedName>
        <fullName evidence="1">Uncharacterized protein</fullName>
    </submittedName>
</protein>
<evidence type="ECO:0000313" key="1">
    <source>
        <dbReference type="EMBL" id="MQM00203.1"/>
    </source>
</evidence>
<dbReference type="AlphaFoldDB" id="A0A843VMJ8"/>
<dbReference type="EMBL" id="NMUH01002474">
    <property type="protein sequence ID" value="MQM00203.1"/>
    <property type="molecule type" value="Genomic_DNA"/>
</dbReference>
<dbReference type="Proteomes" id="UP000652761">
    <property type="component" value="Unassembled WGS sequence"/>
</dbReference>
<accession>A0A843VMJ8</accession>
<keyword evidence="2" id="KW-1185">Reference proteome</keyword>
<gene>
    <name evidence="1" type="ORF">Taro_032933</name>
</gene>